<protein>
    <submittedName>
        <fullName evidence="1">Uncharacterized protein</fullName>
    </submittedName>
</protein>
<dbReference type="Proteomes" id="UP000654075">
    <property type="component" value="Unassembled WGS sequence"/>
</dbReference>
<dbReference type="AlphaFoldDB" id="A0A813GI69"/>
<gene>
    <name evidence="1" type="ORF">PGLA1383_LOCUS43741</name>
</gene>
<dbReference type="InterPro" id="IPR017853">
    <property type="entry name" value="GH"/>
</dbReference>
<reference evidence="1" key="1">
    <citation type="submission" date="2021-02" db="EMBL/GenBank/DDBJ databases">
        <authorList>
            <person name="Dougan E. K."/>
            <person name="Rhodes N."/>
            <person name="Thang M."/>
            <person name="Chan C."/>
        </authorList>
    </citation>
    <scope>NUCLEOTIDE SEQUENCE</scope>
</reference>
<sequence>AAGSSTFVLGCGAPLGPCVGLADAMRISADTAEHWLPKGPDLPGTRWFFAKDQTNLPSARNMVRNTFARMPMHGSLWINDPDCLILRDEVPLQE</sequence>
<feature type="non-terminal residue" evidence="1">
    <location>
        <position position="1"/>
    </location>
</feature>
<organism evidence="1 2">
    <name type="scientific">Polarella glacialis</name>
    <name type="common">Dinoflagellate</name>
    <dbReference type="NCBI Taxonomy" id="89957"/>
    <lineage>
        <taxon>Eukaryota</taxon>
        <taxon>Sar</taxon>
        <taxon>Alveolata</taxon>
        <taxon>Dinophyceae</taxon>
        <taxon>Suessiales</taxon>
        <taxon>Suessiaceae</taxon>
        <taxon>Polarella</taxon>
    </lineage>
</organism>
<name>A0A813GI69_POLGL</name>
<evidence type="ECO:0000313" key="1">
    <source>
        <dbReference type="EMBL" id="CAE8626853.1"/>
    </source>
</evidence>
<comment type="caution">
    <text evidence="1">The sequence shown here is derived from an EMBL/GenBank/DDBJ whole genome shotgun (WGS) entry which is preliminary data.</text>
</comment>
<accession>A0A813GI69</accession>
<keyword evidence="2" id="KW-1185">Reference proteome</keyword>
<feature type="non-terminal residue" evidence="1">
    <location>
        <position position="94"/>
    </location>
</feature>
<proteinExistence type="predicted"/>
<dbReference type="Gene3D" id="3.20.20.70">
    <property type="entry name" value="Aldolase class I"/>
    <property type="match status" value="1"/>
</dbReference>
<dbReference type="EMBL" id="CAJNNV010029051">
    <property type="protein sequence ID" value="CAE8626853.1"/>
    <property type="molecule type" value="Genomic_DNA"/>
</dbReference>
<dbReference type="SUPFAM" id="SSF51445">
    <property type="entry name" value="(Trans)glycosidases"/>
    <property type="match status" value="1"/>
</dbReference>
<dbReference type="InterPro" id="IPR013785">
    <property type="entry name" value="Aldolase_TIM"/>
</dbReference>
<dbReference type="OrthoDB" id="437156at2759"/>
<evidence type="ECO:0000313" key="2">
    <source>
        <dbReference type="Proteomes" id="UP000654075"/>
    </source>
</evidence>